<organism evidence="2 3">
    <name type="scientific">Pan troglodytes</name>
    <name type="common">Chimpanzee</name>
    <dbReference type="NCBI Taxonomy" id="9598"/>
    <lineage>
        <taxon>Eukaryota</taxon>
        <taxon>Metazoa</taxon>
        <taxon>Chordata</taxon>
        <taxon>Craniata</taxon>
        <taxon>Vertebrata</taxon>
        <taxon>Euteleostomi</taxon>
        <taxon>Mammalia</taxon>
        <taxon>Eutheria</taxon>
        <taxon>Euarchontoglires</taxon>
        <taxon>Primates</taxon>
        <taxon>Haplorrhini</taxon>
        <taxon>Catarrhini</taxon>
        <taxon>Hominidae</taxon>
        <taxon>Pan</taxon>
    </lineage>
</organism>
<name>A0A2J8PLY3_PANTR</name>
<dbReference type="AlphaFoldDB" id="A0A2J8PLY3"/>
<evidence type="ECO:0000313" key="2">
    <source>
        <dbReference type="EMBL" id="PNI85036.1"/>
    </source>
</evidence>
<feature type="region of interest" description="Disordered" evidence="1">
    <location>
        <begin position="1"/>
        <end position="44"/>
    </location>
</feature>
<dbReference type="EMBL" id="NBAG03000213">
    <property type="protein sequence ID" value="PNI85036.1"/>
    <property type="molecule type" value="Genomic_DNA"/>
</dbReference>
<evidence type="ECO:0000313" key="3">
    <source>
        <dbReference type="Proteomes" id="UP000236370"/>
    </source>
</evidence>
<reference evidence="2 3" key="1">
    <citation type="submission" date="2017-12" db="EMBL/GenBank/DDBJ databases">
        <title>High-resolution comparative analysis of great ape genomes.</title>
        <authorList>
            <person name="Pollen A."/>
            <person name="Hastie A."/>
            <person name="Hormozdiari F."/>
            <person name="Dougherty M."/>
            <person name="Liu R."/>
            <person name="Chaisson M."/>
            <person name="Hoppe E."/>
            <person name="Hill C."/>
            <person name="Pang A."/>
            <person name="Hillier L."/>
            <person name="Baker C."/>
            <person name="Armstrong J."/>
            <person name="Shendure J."/>
            <person name="Paten B."/>
            <person name="Wilson R."/>
            <person name="Chao H."/>
            <person name="Schneider V."/>
            <person name="Ventura M."/>
            <person name="Kronenberg Z."/>
            <person name="Murali S."/>
            <person name="Gordon D."/>
            <person name="Cantsilieris S."/>
            <person name="Munson K."/>
            <person name="Nelson B."/>
            <person name="Raja A."/>
            <person name="Underwood J."/>
            <person name="Diekhans M."/>
            <person name="Fiddes I."/>
            <person name="Haussler D."/>
            <person name="Eichler E."/>
        </authorList>
    </citation>
    <scope>NUCLEOTIDE SEQUENCE [LARGE SCALE GENOMIC DNA]</scope>
    <source>
        <strain evidence="2">Yerkes chimp pedigree #C0471</strain>
    </source>
</reference>
<proteinExistence type="predicted"/>
<comment type="caution">
    <text evidence="2">The sequence shown here is derived from an EMBL/GenBank/DDBJ whole genome shotgun (WGS) entry which is preliminary data.</text>
</comment>
<feature type="compositionally biased region" description="Basic and acidic residues" evidence="1">
    <location>
        <begin position="18"/>
        <end position="32"/>
    </location>
</feature>
<gene>
    <name evidence="2" type="ORF">CK820_G0001868</name>
</gene>
<sequence>MAEEEGPPVELRQRKKPKSSENKESAKEEKISDIPIPERAPKRA</sequence>
<dbReference type="Proteomes" id="UP000236370">
    <property type="component" value="Unassembled WGS sequence"/>
</dbReference>
<evidence type="ECO:0000256" key="1">
    <source>
        <dbReference type="SAM" id="MobiDB-lite"/>
    </source>
</evidence>
<protein>
    <submittedName>
        <fullName evidence="2">DPY19L4 isoform 2</fullName>
    </submittedName>
</protein>
<accession>A0A2J8PLY3</accession>